<accession>A0A2W0H5E2</accession>
<feature type="coiled-coil region" evidence="1">
    <location>
        <begin position="7"/>
        <end position="54"/>
    </location>
</feature>
<organism evidence="2 3">
    <name type="scientific">Alteribacter lacisalsi</name>
    <dbReference type="NCBI Taxonomy" id="2045244"/>
    <lineage>
        <taxon>Bacteria</taxon>
        <taxon>Bacillati</taxon>
        <taxon>Bacillota</taxon>
        <taxon>Bacilli</taxon>
        <taxon>Bacillales</taxon>
        <taxon>Bacillaceae</taxon>
        <taxon>Alteribacter</taxon>
    </lineage>
</organism>
<dbReference type="AlphaFoldDB" id="A0A2W0H5E2"/>
<keyword evidence="1" id="KW-0175">Coiled coil</keyword>
<sequence length="84" mass="9649">MTQTELLKALMHKVAQIERNMSRKEDLIPVKNGIGETIEQMAFLQEELETLKSSVELKHIENINSDEVILHSFMEMAHQGPSKM</sequence>
<evidence type="ECO:0000256" key="1">
    <source>
        <dbReference type="SAM" id="Coils"/>
    </source>
</evidence>
<reference evidence="2 3" key="1">
    <citation type="submission" date="2017-10" db="EMBL/GenBank/DDBJ databases">
        <title>Bacillus sp. nov., a halophilic bacterium isolated from a Yangshapao Lake.</title>
        <authorList>
            <person name="Wang H."/>
        </authorList>
    </citation>
    <scope>NUCLEOTIDE SEQUENCE [LARGE SCALE GENOMIC DNA]</scope>
    <source>
        <strain evidence="2 3">YSP-3</strain>
    </source>
</reference>
<protein>
    <submittedName>
        <fullName evidence="2">Uncharacterized protein</fullName>
    </submittedName>
</protein>
<dbReference type="Proteomes" id="UP000248066">
    <property type="component" value="Unassembled WGS sequence"/>
</dbReference>
<gene>
    <name evidence="2" type="ORF">CR205_15750</name>
</gene>
<keyword evidence="3" id="KW-1185">Reference proteome</keyword>
<dbReference type="EMBL" id="PDOF01000003">
    <property type="protein sequence ID" value="PYZ95836.1"/>
    <property type="molecule type" value="Genomic_DNA"/>
</dbReference>
<proteinExistence type="predicted"/>
<dbReference type="RefSeq" id="WP_110521113.1">
    <property type="nucleotide sequence ID" value="NZ_PDOF01000003.1"/>
</dbReference>
<evidence type="ECO:0000313" key="3">
    <source>
        <dbReference type="Proteomes" id="UP000248066"/>
    </source>
</evidence>
<name>A0A2W0H5E2_9BACI</name>
<evidence type="ECO:0000313" key="2">
    <source>
        <dbReference type="EMBL" id="PYZ95836.1"/>
    </source>
</evidence>
<comment type="caution">
    <text evidence="2">The sequence shown here is derived from an EMBL/GenBank/DDBJ whole genome shotgun (WGS) entry which is preliminary data.</text>
</comment>
<dbReference type="OrthoDB" id="2914959at2"/>